<organism evidence="6 7">
    <name type="scientific">Cafeteria roenbergensis</name>
    <name type="common">Marine flagellate</name>
    <dbReference type="NCBI Taxonomy" id="33653"/>
    <lineage>
        <taxon>Eukaryota</taxon>
        <taxon>Sar</taxon>
        <taxon>Stramenopiles</taxon>
        <taxon>Bigyra</taxon>
        <taxon>Opalozoa</taxon>
        <taxon>Bicosoecida</taxon>
        <taxon>Cafeteriaceae</taxon>
        <taxon>Cafeteria</taxon>
    </lineage>
</organism>
<gene>
    <name evidence="6" type="ORF">FNF28_00506</name>
</gene>
<evidence type="ECO:0000256" key="2">
    <source>
        <dbReference type="ARBA" id="ARBA00007991"/>
    </source>
</evidence>
<comment type="subcellular location">
    <subcellularLocation>
        <location evidence="1">Nucleus</location>
    </subcellularLocation>
</comment>
<keyword evidence="3" id="KW-0813">Transport</keyword>
<evidence type="ECO:0000256" key="4">
    <source>
        <dbReference type="ARBA" id="ARBA00023242"/>
    </source>
</evidence>
<dbReference type="InterPro" id="IPR011989">
    <property type="entry name" value="ARM-like"/>
</dbReference>
<dbReference type="EMBL" id="VLTL01000004">
    <property type="protein sequence ID" value="KAA0171871.1"/>
    <property type="molecule type" value="Genomic_DNA"/>
</dbReference>
<protein>
    <recommendedName>
        <fullName evidence="5">Exportin-1/Importin-beta-like domain-containing protein</fullName>
    </recommendedName>
</protein>
<evidence type="ECO:0000313" key="6">
    <source>
        <dbReference type="EMBL" id="KAA0171871.1"/>
    </source>
</evidence>
<name>A0A5A8E7M4_CAFRO</name>
<dbReference type="GO" id="GO:0006606">
    <property type="term" value="P:protein import into nucleus"/>
    <property type="evidence" value="ECO:0007669"/>
    <property type="project" value="TreeGrafter"/>
</dbReference>
<dbReference type="InterPro" id="IPR051345">
    <property type="entry name" value="Importin_beta-like_NTR"/>
</dbReference>
<dbReference type="Proteomes" id="UP000324907">
    <property type="component" value="Unassembled WGS sequence"/>
</dbReference>
<dbReference type="InterPro" id="IPR058537">
    <property type="entry name" value="TPR_TNPO3_IPO13_4th"/>
</dbReference>
<keyword evidence="4" id="KW-0539">Nucleus</keyword>
<dbReference type="SUPFAM" id="SSF48371">
    <property type="entry name" value="ARM repeat"/>
    <property type="match status" value="1"/>
</dbReference>
<dbReference type="GO" id="GO:0005737">
    <property type="term" value="C:cytoplasm"/>
    <property type="evidence" value="ECO:0007669"/>
    <property type="project" value="TreeGrafter"/>
</dbReference>
<feature type="domain" description="Exportin-1/Importin-beta-like" evidence="5">
    <location>
        <begin position="167"/>
        <end position="312"/>
    </location>
</feature>
<reference evidence="6 7" key="1">
    <citation type="submission" date="2019-07" db="EMBL/GenBank/DDBJ databases">
        <title>Genomes of Cafeteria roenbergensis.</title>
        <authorList>
            <person name="Fischer M.G."/>
            <person name="Hackl T."/>
            <person name="Roman M."/>
        </authorList>
    </citation>
    <scope>NUCLEOTIDE SEQUENCE [LARGE SCALE GENOMIC DNA]</scope>
    <source>
        <strain evidence="6 7">RCC970-E3</strain>
    </source>
</reference>
<dbReference type="Pfam" id="PF24139">
    <property type="entry name" value="TPR_TNPO3_IPO13_4th"/>
    <property type="match status" value="1"/>
</dbReference>
<evidence type="ECO:0000313" key="7">
    <source>
        <dbReference type="Proteomes" id="UP000324907"/>
    </source>
</evidence>
<dbReference type="Gene3D" id="1.25.10.10">
    <property type="entry name" value="Leucine-rich Repeat Variant"/>
    <property type="match status" value="2"/>
</dbReference>
<sequence length="1115" mass="116888">MTAQLRTLPRGAWGGACKTLQNLVFRQERLGSGAMAAAAAGGAADPIAGKPVSELTSLFGQAVPVALGEARIRASTESAKAAETFLNRLQRSSEAWAVMTHVLEATAITEQGDASLYLAEAARVLASKVRHDMLGLAESSHASLRAMLLKHLLRTSGQAAARPAFRHLAVALAAAAVTMPSWTSVVPSLVAACGGPARLGSPEGTCEALALLTVLLELPTEVTRRETCISESRRSAVRTEITRGAEAVHSTLDAILASHSANVEIRSLCLKAFSAWVEERIMPVAVLPGSRLTSALLSGLKVEATFAHSSQLLVALLEHVDRDGTADDKTSVAGTVLPSIIDAEPLLRSLIPLCIDDETDDRAITLAAAAASAGCIAAHSLVGSTSALAPLRPGLTRMMAVAAASGCRPVQMEALRFWHALFRAAVSARSRSEPLPADLFASASGLLPCLVAASELPADDFDSTPVDLGAEPAAAAAAAAAHQDAIARPEITQAEANEIETRVGTTKVMGDWVNVCVDEVCRLQGSGAVVRELVGMTGTALSAARAVPPAAAGGRAPAEVRRLEAALTVTGFAVCGVFADTELPMLDALLSALHTIPSYADVHLSALSLVRKAAPWIAPRDQLFAPVSRFVEAHLRLPGPCATGACRALVGLTRACPDHCRASSLPTALVNSVMKLPDSPAADALYQLGHLVATSRSETALSGGIAALLRPLVAAVETIAADPTSGIRAAFSWRSEGIQLRGRRPPSDAEAVRRIGVDGVAAAIGCIGPLISGLASAKGSMLGPEHLRPTVAALWPAMSSLLEMGKSEESIAVAVCACHNAILGAFPELYRGRVASLARDLAQKHEETKFSCFMYSGSRLIAEFGLASAAPVKAALAEMVTRMATEAFAALAVSGTVEPFNRNPILVDELFCLITSMAKHLPDELLGWSLLDDALRCAYAGLFSSRQVAQSAVLLFIQTVIRIGAPFLDDSELLAVRDVSLAERMRNASRRLPAVKASIGRYGAAIVKRLIAGAAGSMHKHSITSSAGSISSVIMAMRDLLKVGAFRPFFKEQLDAAVPDSVMHPEEKAKVLENVCFRGVGPSRSFEFDKVDRALLDIHQRCMSAFRAGRFDIPE</sequence>
<evidence type="ECO:0000259" key="5">
    <source>
        <dbReference type="Pfam" id="PF08389"/>
    </source>
</evidence>
<dbReference type="AlphaFoldDB" id="A0A5A8E7M4"/>
<dbReference type="PANTHER" id="PTHR12363">
    <property type="entry name" value="TRANSPORTIN 3 AND IMPORTIN 13"/>
    <property type="match status" value="1"/>
</dbReference>
<dbReference type="InterPro" id="IPR013598">
    <property type="entry name" value="Exportin-1/Importin-b-like"/>
</dbReference>
<proteinExistence type="inferred from homology"/>
<dbReference type="PANTHER" id="PTHR12363:SF33">
    <property type="entry name" value="IMPORTIN-13"/>
    <property type="match status" value="1"/>
</dbReference>
<dbReference type="GO" id="GO:0005634">
    <property type="term" value="C:nucleus"/>
    <property type="evidence" value="ECO:0007669"/>
    <property type="project" value="UniProtKB-SubCell"/>
</dbReference>
<accession>A0A5A8E7M4</accession>
<dbReference type="InterPro" id="IPR016024">
    <property type="entry name" value="ARM-type_fold"/>
</dbReference>
<dbReference type="Pfam" id="PF08389">
    <property type="entry name" value="Xpo1"/>
    <property type="match status" value="1"/>
</dbReference>
<evidence type="ECO:0000256" key="1">
    <source>
        <dbReference type="ARBA" id="ARBA00004123"/>
    </source>
</evidence>
<comment type="similarity">
    <text evidence="2">Belongs to the importin beta family.</text>
</comment>
<evidence type="ECO:0000256" key="3">
    <source>
        <dbReference type="ARBA" id="ARBA00022448"/>
    </source>
</evidence>
<comment type="caution">
    <text evidence="6">The sequence shown here is derived from an EMBL/GenBank/DDBJ whole genome shotgun (WGS) entry which is preliminary data.</text>
</comment>